<dbReference type="FunFam" id="3.40.50.300:FF:000014">
    <property type="entry name" value="DNA polymerase III subunit gamma/tau"/>
    <property type="match status" value="1"/>
</dbReference>
<feature type="compositionally biased region" description="Basic and acidic residues" evidence="12">
    <location>
        <begin position="668"/>
        <end position="686"/>
    </location>
</feature>
<evidence type="ECO:0000259" key="13">
    <source>
        <dbReference type="SMART" id="SM00382"/>
    </source>
</evidence>
<feature type="compositionally biased region" description="Low complexity" evidence="12">
    <location>
        <begin position="463"/>
        <end position="472"/>
    </location>
</feature>
<dbReference type="Pfam" id="PF12169">
    <property type="entry name" value="DNA_pol3_gamma3"/>
    <property type="match status" value="1"/>
</dbReference>
<evidence type="ECO:0000256" key="6">
    <source>
        <dbReference type="ARBA" id="ARBA00022741"/>
    </source>
</evidence>
<evidence type="ECO:0000313" key="15">
    <source>
        <dbReference type="Proteomes" id="UP000055590"/>
    </source>
</evidence>
<feature type="domain" description="AAA+ ATPase" evidence="13">
    <location>
        <begin position="37"/>
        <end position="180"/>
    </location>
</feature>
<dbReference type="Pfam" id="PF13177">
    <property type="entry name" value="DNA_pol3_delta2"/>
    <property type="match status" value="1"/>
</dbReference>
<dbReference type="Pfam" id="PF20964">
    <property type="entry name" value="DnaX_C"/>
    <property type="match status" value="1"/>
</dbReference>
<feature type="region of interest" description="Disordered" evidence="12">
    <location>
        <begin position="658"/>
        <end position="686"/>
    </location>
</feature>
<dbReference type="STRING" id="1391653.AKJ08_0075"/>
<dbReference type="InterPro" id="IPR003593">
    <property type="entry name" value="AAA+_ATPase"/>
</dbReference>
<dbReference type="NCBIfam" id="NF004046">
    <property type="entry name" value="PRK05563.1"/>
    <property type="match status" value="1"/>
</dbReference>
<dbReference type="Pfam" id="PF22608">
    <property type="entry name" value="DNAX_ATPase_lid"/>
    <property type="match status" value="1"/>
</dbReference>
<organism evidence="14 15">
    <name type="scientific">Vulgatibacter incomptus</name>
    <dbReference type="NCBI Taxonomy" id="1391653"/>
    <lineage>
        <taxon>Bacteria</taxon>
        <taxon>Pseudomonadati</taxon>
        <taxon>Myxococcota</taxon>
        <taxon>Myxococcia</taxon>
        <taxon>Myxococcales</taxon>
        <taxon>Cystobacterineae</taxon>
        <taxon>Vulgatibacteraceae</taxon>
        <taxon>Vulgatibacter</taxon>
    </lineage>
</organism>
<dbReference type="InterPro" id="IPR048448">
    <property type="entry name" value="DnaX-like_C"/>
</dbReference>
<gene>
    <name evidence="11" type="primary">dnaX</name>
    <name evidence="14" type="ORF">AKJ08_0075</name>
</gene>
<dbReference type="GO" id="GO:0006261">
    <property type="term" value="P:DNA-templated DNA replication"/>
    <property type="evidence" value="ECO:0007669"/>
    <property type="project" value="TreeGrafter"/>
</dbReference>
<evidence type="ECO:0000256" key="4">
    <source>
        <dbReference type="ARBA" id="ARBA00022705"/>
    </source>
</evidence>
<keyword evidence="8 11" id="KW-0067">ATP-binding</keyword>
<dbReference type="CDD" id="cd00009">
    <property type="entry name" value="AAA"/>
    <property type="match status" value="1"/>
</dbReference>
<evidence type="ECO:0000256" key="7">
    <source>
        <dbReference type="ARBA" id="ARBA00022833"/>
    </source>
</evidence>
<name>A0A0K1P826_9BACT</name>
<feature type="region of interest" description="Disordered" evidence="12">
    <location>
        <begin position="556"/>
        <end position="576"/>
    </location>
</feature>
<dbReference type="Proteomes" id="UP000055590">
    <property type="component" value="Chromosome"/>
</dbReference>
<evidence type="ECO:0000256" key="3">
    <source>
        <dbReference type="ARBA" id="ARBA00022695"/>
    </source>
</evidence>
<feature type="region of interest" description="Disordered" evidence="12">
    <location>
        <begin position="389"/>
        <end position="451"/>
    </location>
</feature>
<keyword evidence="2 11" id="KW-0808">Transferase</keyword>
<evidence type="ECO:0000256" key="9">
    <source>
        <dbReference type="ARBA" id="ARBA00022932"/>
    </source>
</evidence>
<dbReference type="InterPro" id="IPR008921">
    <property type="entry name" value="DNA_pol3_clamp-load_cplx_C"/>
</dbReference>
<dbReference type="InterPro" id="IPR027417">
    <property type="entry name" value="P-loop_NTPase"/>
</dbReference>
<dbReference type="InterPro" id="IPR022754">
    <property type="entry name" value="DNA_pol_III_gamma-3"/>
</dbReference>
<comment type="catalytic activity">
    <reaction evidence="10 11">
        <text>DNA(n) + a 2'-deoxyribonucleoside 5'-triphosphate = DNA(n+1) + diphosphate</text>
        <dbReference type="Rhea" id="RHEA:22508"/>
        <dbReference type="Rhea" id="RHEA-COMP:17339"/>
        <dbReference type="Rhea" id="RHEA-COMP:17340"/>
        <dbReference type="ChEBI" id="CHEBI:33019"/>
        <dbReference type="ChEBI" id="CHEBI:61560"/>
        <dbReference type="ChEBI" id="CHEBI:173112"/>
        <dbReference type="EC" id="2.7.7.7"/>
    </reaction>
</comment>
<keyword evidence="15" id="KW-1185">Reference proteome</keyword>
<dbReference type="SUPFAM" id="SSF52540">
    <property type="entry name" value="P-loop containing nucleoside triphosphate hydrolases"/>
    <property type="match status" value="1"/>
</dbReference>
<dbReference type="Gene3D" id="3.40.50.300">
    <property type="entry name" value="P-loop containing nucleotide triphosphate hydrolases"/>
    <property type="match status" value="1"/>
</dbReference>
<dbReference type="SMART" id="SM00382">
    <property type="entry name" value="AAA"/>
    <property type="match status" value="1"/>
</dbReference>
<dbReference type="InterPro" id="IPR012763">
    <property type="entry name" value="DNA_pol_III_sug/sutau_N"/>
</dbReference>
<keyword evidence="7" id="KW-0862">Zinc</keyword>
<dbReference type="PRINTS" id="PR00300">
    <property type="entry name" value="CLPPROTEASEA"/>
</dbReference>
<feature type="region of interest" description="Disordered" evidence="12">
    <location>
        <begin position="463"/>
        <end position="526"/>
    </location>
</feature>
<dbReference type="GO" id="GO:0009360">
    <property type="term" value="C:DNA polymerase III complex"/>
    <property type="evidence" value="ECO:0007669"/>
    <property type="project" value="InterPro"/>
</dbReference>
<evidence type="ECO:0000256" key="10">
    <source>
        <dbReference type="ARBA" id="ARBA00049244"/>
    </source>
</evidence>
<evidence type="ECO:0000256" key="2">
    <source>
        <dbReference type="ARBA" id="ARBA00022679"/>
    </source>
</evidence>
<dbReference type="KEGG" id="vin:AKJ08_0075"/>
<evidence type="ECO:0000256" key="5">
    <source>
        <dbReference type="ARBA" id="ARBA00022723"/>
    </source>
</evidence>
<keyword evidence="5" id="KW-0479">Metal-binding</keyword>
<dbReference type="Gene3D" id="1.10.8.60">
    <property type="match status" value="1"/>
</dbReference>
<comment type="subunit">
    <text evidence="11">DNA polymerase III contains a core (composed of alpha, epsilon and theta chains) that associates with a tau subunit. This core dimerizes to form the POLIII' complex. PolIII' associates with the gamma complex (composed of gamma, delta, delta', psi and chi chains) and with the beta chain to form the complete DNA polymerase III complex.</text>
</comment>
<keyword evidence="4 11" id="KW-0235">DNA replication</keyword>
<dbReference type="PANTHER" id="PTHR11669">
    <property type="entry name" value="REPLICATION FACTOR C / DNA POLYMERASE III GAMMA-TAU SUBUNIT"/>
    <property type="match status" value="1"/>
</dbReference>
<comment type="similarity">
    <text evidence="1 11">Belongs to the DnaX/STICHEL family.</text>
</comment>
<dbReference type="RefSeq" id="WP_157370368.1">
    <property type="nucleotide sequence ID" value="NZ_CP012332.1"/>
</dbReference>
<dbReference type="PATRIC" id="fig|1391653.3.peg.81"/>
<dbReference type="PANTHER" id="PTHR11669:SF0">
    <property type="entry name" value="PROTEIN STICHEL-LIKE 2"/>
    <property type="match status" value="1"/>
</dbReference>
<keyword evidence="3 11" id="KW-0548">Nucleotidyltransferase</keyword>
<dbReference type="NCBIfam" id="TIGR02397">
    <property type="entry name" value="dnaX_nterm"/>
    <property type="match status" value="1"/>
</dbReference>
<dbReference type="GO" id="GO:0003887">
    <property type="term" value="F:DNA-directed DNA polymerase activity"/>
    <property type="evidence" value="ECO:0007669"/>
    <property type="project" value="UniProtKB-KW"/>
</dbReference>
<feature type="compositionally biased region" description="Low complexity" evidence="12">
    <location>
        <begin position="394"/>
        <end position="415"/>
    </location>
</feature>
<protein>
    <recommendedName>
        <fullName evidence="11">DNA polymerase III subunit gamma/tau</fullName>
        <ecNumber evidence="11">2.7.7.7</ecNumber>
    </recommendedName>
</protein>
<keyword evidence="6 11" id="KW-0547">Nucleotide-binding</keyword>
<dbReference type="FunFam" id="1.10.8.60:FF:000013">
    <property type="entry name" value="DNA polymerase III subunit gamma/tau"/>
    <property type="match status" value="1"/>
</dbReference>
<feature type="compositionally biased region" description="Pro residues" evidence="12">
    <location>
        <begin position="416"/>
        <end position="427"/>
    </location>
</feature>
<comment type="function">
    <text evidence="11">DNA polymerase III is a complex, multichain enzyme responsible for most of the replicative synthesis in bacteria. This DNA polymerase also exhibits 3' to 5' exonuclease activity.</text>
</comment>
<dbReference type="InterPro" id="IPR001270">
    <property type="entry name" value="ClpA/B"/>
</dbReference>
<dbReference type="AlphaFoldDB" id="A0A0K1P826"/>
<dbReference type="Gene3D" id="1.20.272.10">
    <property type="match status" value="1"/>
</dbReference>
<dbReference type="GO" id="GO:0046872">
    <property type="term" value="F:metal ion binding"/>
    <property type="evidence" value="ECO:0007669"/>
    <property type="project" value="UniProtKB-KW"/>
</dbReference>
<dbReference type="OrthoDB" id="9810148at2"/>
<dbReference type="GO" id="GO:0005524">
    <property type="term" value="F:ATP binding"/>
    <property type="evidence" value="ECO:0007669"/>
    <property type="project" value="UniProtKB-KW"/>
</dbReference>
<evidence type="ECO:0000256" key="8">
    <source>
        <dbReference type="ARBA" id="ARBA00022840"/>
    </source>
</evidence>
<evidence type="ECO:0000256" key="11">
    <source>
        <dbReference type="RuleBase" id="RU364063"/>
    </source>
</evidence>
<dbReference type="InterPro" id="IPR045085">
    <property type="entry name" value="HLD_clamp_pol_III_gamma_tau"/>
</dbReference>
<dbReference type="InterPro" id="IPR050238">
    <property type="entry name" value="DNA_Rep/Repair_Clamp_Loader"/>
</dbReference>
<dbReference type="EC" id="2.7.7.7" evidence="11"/>
<evidence type="ECO:0000256" key="12">
    <source>
        <dbReference type="SAM" id="MobiDB-lite"/>
    </source>
</evidence>
<keyword evidence="9 11" id="KW-0239">DNA-directed DNA polymerase</keyword>
<dbReference type="EMBL" id="CP012332">
    <property type="protein sequence ID" value="AKU89688.1"/>
    <property type="molecule type" value="Genomic_DNA"/>
</dbReference>
<dbReference type="SUPFAM" id="SSF48019">
    <property type="entry name" value="post-AAA+ oligomerization domain-like"/>
    <property type="match status" value="1"/>
</dbReference>
<proteinExistence type="inferred from homology"/>
<evidence type="ECO:0000313" key="14">
    <source>
        <dbReference type="EMBL" id="AKU89688.1"/>
    </source>
</evidence>
<reference evidence="14 15" key="1">
    <citation type="submission" date="2015-08" db="EMBL/GenBank/DDBJ databases">
        <authorList>
            <person name="Babu N.S."/>
            <person name="Beckwith C.J."/>
            <person name="Beseler K.G."/>
            <person name="Brison A."/>
            <person name="Carone J.V."/>
            <person name="Caskin T.P."/>
            <person name="Diamond M."/>
            <person name="Durham M.E."/>
            <person name="Foxe J.M."/>
            <person name="Go M."/>
            <person name="Henderson B.A."/>
            <person name="Jones I.B."/>
            <person name="McGettigan J.A."/>
            <person name="Micheletti S.J."/>
            <person name="Nasrallah M.E."/>
            <person name="Ortiz D."/>
            <person name="Piller C.R."/>
            <person name="Privatt S.R."/>
            <person name="Schneider S.L."/>
            <person name="Sharp S."/>
            <person name="Smith T.C."/>
            <person name="Stanton J.D."/>
            <person name="Ullery H.E."/>
            <person name="Wilson R.J."/>
            <person name="Serrano M.G."/>
            <person name="Buck G."/>
            <person name="Lee V."/>
            <person name="Wang Y."/>
            <person name="Carvalho R."/>
            <person name="Voegtly L."/>
            <person name="Shi R."/>
            <person name="Duckworth R."/>
            <person name="Johnson A."/>
            <person name="Loviza R."/>
            <person name="Walstead R."/>
            <person name="Shah Z."/>
            <person name="Kiflezghi M."/>
            <person name="Wade K."/>
            <person name="Ball S.L."/>
            <person name="Bradley K.W."/>
            <person name="Asai D.J."/>
            <person name="Bowman C.A."/>
            <person name="Russell D.A."/>
            <person name="Pope W.H."/>
            <person name="Jacobs-Sera D."/>
            <person name="Hendrix R.W."/>
            <person name="Hatfull G.F."/>
        </authorList>
    </citation>
    <scope>NUCLEOTIDE SEQUENCE [LARGE SCALE GENOMIC DNA]</scope>
    <source>
        <strain evidence="14 15">DSM 27710</strain>
    </source>
</reference>
<evidence type="ECO:0000256" key="1">
    <source>
        <dbReference type="ARBA" id="ARBA00006360"/>
    </source>
</evidence>
<accession>A0A0K1P826</accession>
<sequence length="711" mass="75852">MSYLVLARKWRPQAFGDVTGQEHVVRTLANAIAQGRLAHAFLLCGPRGVGKTTTARLLARALNCESGPTAQPCGTCVPCREIVAGSSVDVVEIDGASNNGVDSVRELREAARYLPQRDRHKVFIIDEVHMLSVAAFNALLKTLEEPPPHVKFIFATTDPQKLPETILSRVQRHNFRRVPAAKMVGRLRGICDEEGITISDRSLGLIARQADGGMRDALSLLDQLLSSVGMEIDDASAEEALGLVDRTVVHAVADALLDRDGKRMVELLAGVYERGIEAKRLCEELALQLRDLVYVKAVGSAPADRGDAEEQALREQAAKADPEHLARLFDRVHGSIRELSFAAQPRLALEVALLSAVHMAPAQSLAAVAARLEAVAAGLAGNAPSQSAQAVGTRQAARPPAAARSQGAPSAASAAPVPPASPAPPAARQPTPHAPSRQPMGRPSSPPVPEDDLIGQVEALARARAAPRQAGGRAPGRGAPAGGSDDEGEGGSSGPFAAWDEPSPPPFAPGPERAFRGDEPPPFAGAELQRAPAFRGNETPFPPDFPEIPSRIFAPEASPGGCATNECGEPAGMDDPSLGIRERWRRALEWLRGKDSMACTFLSEGRLAWLREGEVAVGYSREQAFFRSQLESPASRSAVEELLATYFGRPTRLRLQDAAEDAGSSVAEEDRRSRDDRARRLRSEAREHPSVLAALSVFGGEIDGIDVLEER</sequence>
<dbReference type="GO" id="GO:0003677">
    <property type="term" value="F:DNA binding"/>
    <property type="evidence" value="ECO:0007669"/>
    <property type="project" value="InterPro"/>
</dbReference>